<feature type="compositionally biased region" description="Acidic residues" evidence="14">
    <location>
        <begin position="2361"/>
        <end position="2380"/>
    </location>
</feature>
<keyword evidence="5 12" id="KW-0547">Nucleotide-binding</keyword>
<evidence type="ECO:0000313" key="18">
    <source>
        <dbReference type="Proteomes" id="UP000221165"/>
    </source>
</evidence>
<dbReference type="SUPFAM" id="SSF56784">
    <property type="entry name" value="HAD-like"/>
    <property type="match status" value="2"/>
</dbReference>
<keyword evidence="7 12" id="KW-0460">Magnesium</keyword>
<dbReference type="Pfam" id="PF13246">
    <property type="entry name" value="Cation_ATPase"/>
    <property type="match status" value="1"/>
</dbReference>
<dbReference type="InterPro" id="IPR047819">
    <property type="entry name" value="P5A-ATPase_N"/>
</dbReference>
<feature type="transmembrane region" description="Helical" evidence="12">
    <location>
        <begin position="410"/>
        <end position="427"/>
    </location>
</feature>
<reference evidence="17 18" key="1">
    <citation type="journal article" date="2017" name="Int. J. Parasitol.">
        <title>The genome of the protozoan parasite Cystoisospora suis and a reverse vaccinology approach to identify vaccine candidates.</title>
        <authorList>
            <person name="Palmieri N."/>
            <person name="Shrestha A."/>
            <person name="Ruttkowski B."/>
            <person name="Beck T."/>
            <person name="Vogl C."/>
            <person name="Tomley F."/>
            <person name="Blake D.P."/>
            <person name="Joachim A."/>
        </authorList>
    </citation>
    <scope>NUCLEOTIDE SEQUENCE [LARGE SCALE GENOMIC DNA]</scope>
    <source>
        <strain evidence="17 18">Wien I</strain>
    </source>
</reference>
<dbReference type="InterPro" id="IPR008250">
    <property type="entry name" value="ATPase_P-typ_transduc_dom_A_sf"/>
</dbReference>
<feature type="compositionally biased region" description="Polar residues" evidence="14">
    <location>
        <begin position="863"/>
        <end position="874"/>
    </location>
</feature>
<comment type="caution">
    <text evidence="17">The sequence shown here is derived from an EMBL/GenBank/DDBJ whole genome shotgun (WGS) entry which is preliminary data.</text>
</comment>
<keyword evidence="6 12" id="KW-0067">ATP-binding</keyword>
<feature type="compositionally biased region" description="Polar residues" evidence="14">
    <location>
        <begin position="3126"/>
        <end position="3138"/>
    </location>
</feature>
<keyword evidence="2" id="KW-0597">Phosphoprotein</keyword>
<feature type="region of interest" description="Disordered" evidence="14">
    <location>
        <begin position="1221"/>
        <end position="1400"/>
    </location>
</feature>
<evidence type="ECO:0000256" key="10">
    <source>
        <dbReference type="ARBA" id="ARBA00023136"/>
    </source>
</evidence>
<evidence type="ECO:0000259" key="15">
    <source>
        <dbReference type="Pfam" id="PF00122"/>
    </source>
</evidence>
<dbReference type="OrthoDB" id="425043at2759"/>
<feature type="transmembrane region" description="Helical" evidence="12">
    <location>
        <begin position="371"/>
        <end position="404"/>
    </location>
</feature>
<evidence type="ECO:0000256" key="9">
    <source>
        <dbReference type="ARBA" id="ARBA00022989"/>
    </source>
</evidence>
<feature type="compositionally biased region" description="Basic and acidic residues" evidence="14">
    <location>
        <begin position="665"/>
        <end position="677"/>
    </location>
</feature>
<dbReference type="Pfam" id="PF00122">
    <property type="entry name" value="E1-E2_ATPase"/>
    <property type="match status" value="1"/>
</dbReference>
<dbReference type="GO" id="GO:0016020">
    <property type="term" value="C:membrane"/>
    <property type="evidence" value="ECO:0007669"/>
    <property type="project" value="UniProtKB-SubCell"/>
</dbReference>
<evidence type="ECO:0000259" key="16">
    <source>
        <dbReference type="Pfam" id="PF12409"/>
    </source>
</evidence>
<comment type="caution">
    <text evidence="12">Lacks conserved residue(s) required for the propagation of feature annotation.</text>
</comment>
<feature type="transmembrane region" description="Helical" evidence="12">
    <location>
        <begin position="740"/>
        <end position="764"/>
    </location>
</feature>
<dbReference type="SUPFAM" id="SSF81653">
    <property type="entry name" value="Calcium ATPase, transduction domain A"/>
    <property type="match status" value="1"/>
</dbReference>
<feature type="compositionally biased region" description="Polar residues" evidence="14">
    <location>
        <begin position="3267"/>
        <end position="3281"/>
    </location>
</feature>
<feature type="region of interest" description="Disordered" evidence="14">
    <location>
        <begin position="1981"/>
        <end position="2056"/>
    </location>
</feature>
<feature type="domain" description="P-type ATPase A" evidence="15">
    <location>
        <begin position="513"/>
        <end position="609"/>
    </location>
</feature>
<feature type="compositionally biased region" description="Basic and acidic residues" evidence="14">
    <location>
        <begin position="3252"/>
        <end position="3263"/>
    </location>
</feature>
<dbReference type="EMBL" id="MIGC01000442">
    <property type="protein sequence ID" value="PHJ25019.1"/>
    <property type="molecule type" value="Genomic_DNA"/>
</dbReference>
<dbReference type="Gene3D" id="3.40.1110.10">
    <property type="entry name" value="Calcium-transporting ATPase, cytoplasmic domain N"/>
    <property type="match status" value="1"/>
</dbReference>
<feature type="region of interest" description="Disordered" evidence="14">
    <location>
        <begin position="2925"/>
        <end position="2951"/>
    </location>
</feature>
<feature type="region of interest" description="Disordered" evidence="14">
    <location>
        <begin position="1067"/>
        <end position="1102"/>
    </location>
</feature>
<feature type="compositionally biased region" description="Basic residues" evidence="14">
    <location>
        <begin position="2347"/>
        <end position="2357"/>
    </location>
</feature>
<feature type="compositionally biased region" description="Basic residues" evidence="14">
    <location>
        <begin position="2858"/>
        <end position="2867"/>
    </location>
</feature>
<feature type="compositionally biased region" description="Low complexity" evidence="14">
    <location>
        <begin position="3163"/>
        <end position="3177"/>
    </location>
</feature>
<keyword evidence="18" id="KW-1185">Reference proteome</keyword>
<feature type="compositionally biased region" description="Polar residues" evidence="14">
    <location>
        <begin position="2024"/>
        <end position="2033"/>
    </location>
</feature>
<evidence type="ECO:0000256" key="12">
    <source>
        <dbReference type="RuleBase" id="RU362082"/>
    </source>
</evidence>
<feature type="domain" description="P5B-type ATPase N-terminal" evidence="16">
    <location>
        <begin position="47"/>
        <end position="135"/>
    </location>
</feature>
<dbReference type="InterPro" id="IPR036412">
    <property type="entry name" value="HAD-like_sf"/>
</dbReference>
<dbReference type="PROSITE" id="PS00154">
    <property type="entry name" value="ATPASE_E1_E2"/>
    <property type="match status" value="1"/>
</dbReference>
<feature type="compositionally biased region" description="Basic and acidic residues" evidence="14">
    <location>
        <begin position="1360"/>
        <end position="1374"/>
    </location>
</feature>
<feature type="compositionally biased region" description="Basic and acidic residues" evidence="14">
    <location>
        <begin position="2390"/>
        <end position="2399"/>
    </location>
</feature>
<feature type="region of interest" description="Disordered" evidence="14">
    <location>
        <begin position="1685"/>
        <end position="1707"/>
    </location>
</feature>
<feature type="transmembrane region" description="Helical" evidence="12">
    <location>
        <begin position="58"/>
        <end position="78"/>
    </location>
</feature>
<feature type="compositionally biased region" description="Basic and acidic residues" evidence="14">
    <location>
        <begin position="1295"/>
        <end position="1340"/>
    </location>
</feature>
<feature type="compositionally biased region" description="Basic and acidic residues" evidence="14">
    <location>
        <begin position="225"/>
        <end position="256"/>
    </location>
</feature>
<feature type="region of interest" description="Disordered" evidence="14">
    <location>
        <begin position="3386"/>
        <end position="3414"/>
    </location>
</feature>
<feature type="compositionally biased region" description="Polar residues" evidence="14">
    <location>
        <begin position="936"/>
        <end position="980"/>
    </location>
</feature>
<feature type="compositionally biased region" description="Acidic residues" evidence="14">
    <location>
        <begin position="1928"/>
        <end position="1939"/>
    </location>
</feature>
<dbReference type="InterPro" id="IPR059000">
    <property type="entry name" value="ATPase_P-type_domA"/>
</dbReference>
<keyword evidence="9 12" id="KW-1133">Transmembrane helix</keyword>
<evidence type="ECO:0000313" key="17">
    <source>
        <dbReference type="EMBL" id="PHJ25019.1"/>
    </source>
</evidence>
<feature type="coiled-coil region" evidence="13">
    <location>
        <begin position="2118"/>
        <end position="2145"/>
    </location>
</feature>
<feature type="region of interest" description="Disordered" evidence="14">
    <location>
        <begin position="1015"/>
        <end position="1035"/>
    </location>
</feature>
<feature type="region of interest" description="Disordered" evidence="14">
    <location>
        <begin position="3587"/>
        <end position="3606"/>
    </location>
</feature>
<feature type="region of interest" description="Disordered" evidence="14">
    <location>
        <begin position="859"/>
        <end position="980"/>
    </location>
</feature>
<feature type="compositionally biased region" description="Basic and acidic residues" evidence="14">
    <location>
        <begin position="194"/>
        <end position="210"/>
    </location>
</feature>
<evidence type="ECO:0000256" key="5">
    <source>
        <dbReference type="ARBA" id="ARBA00022741"/>
    </source>
</evidence>
<dbReference type="InterPro" id="IPR023214">
    <property type="entry name" value="HAD_sf"/>
</dbReference>
<evidence type="ECO:0000256" key="14">
    <source>
        <dbReference type="SAM" id="MobiDB-lite"/>
    </source>
</evidence>
<evidence type="ECO:0000256" key="4">
    <source>
        <dbReference type="ARBA" id="ARBA00022723"/>
    </source>
</evidence>
<feature type="compositionally biased region" description="Basic residues" evidence="14">
    <location>
        <begin position="2524"/>
        <end position="2534"/>
    </location>
</feature>
<dbReference type="Pfam" id="PF12409">
    <property type="entry name" value="P5-ATPase"/>
    <property type="match status" value="1"/>
</dbReference>
<evidence type="ECO:0000256" key="8">
    <source>
        <dbReference type="ARBA" id="ARBA00022967"/>
    </source>
</evidence>
<feature type="region of interest" description="Disordered" evidence="14">
    <location>
        <begin position="616"/>
        <end position="682"/>
    </location>
</feature>
<evidence type="ECO:0000256" key="6">
    <source>
        <dbReference type="ARBA" id="ARBA00022840"/>
    </source>
</evidence>
<feature type="region of interest" description="Disordered" evidence="14">
    <location>
        <begin position="2632"/>
        <end position="2662"/>
    </location>
</feature>
<feature type="compositionally biased region" description="Polar residues" evidence="14">
    <location>
        <begin position="2484"/>
        <end position="2501"/>
    </location>
</feature>
<dbReference type="InterPro" id="IPR023299">
    <property type="entry name" value="ATPase_P-typ_cyto_dom_N"/>
</dbReference>
<dbReference type="Gene3D" id="3.40.50.1000">
    <property type="entry name" value="HAD superfamily/HAD-like"/>
    <property type="match status" value="3"/>
</dbReference>
<gene>
    <name evidence="17" type="ORF">CSUI_001128</name>
</gene>
<dbReference type="PANTHER" id="PTHR45630:SF8">
    <property type="entry name" value="CATION-TRANSPORTING ATPASE"/>
    <property type="match status" value="1"/>
</dbReference>
<dbReference type="InterPro" id="IPR018303">
    <property type="entry name" value="ATPase_P-typ_P_site"/>
</dbReference>
<dbReference type="PANTHER" id="PTHR45630">
    <property type="entry name" value="CATION-TRANSPORTING ATPASE-RELATED"/>
    <property type="match status" value="1"/>
</dbReference>
<feature type="compositionally biased region" description="Basic and acidic residues" evidence="14">
    <location>
        <begin position="1230"/>
        <end position="1243"/>
    </location>
</feature>
<proteinExistence type="inferred from homology"/>
<feature type="region of interest" description="Disordered" evidence="14">
    <location>
        <begin position="1843"/>
        <end position="1940"/>
    </location>
</feature>
<dbReference type="RefSeq" id="XP_067926691.1">
    <property type="nucleotide sequence ID" value="XM_068061334.1"/>
</dbReference>
<keyword evidence="8 12" id="KW-1278">Translocase</keyword>
<feature type="compositionally biased region" description="Polar residues" evidence="14">
    <location>
        <begin position="1067"/>
        <end position="1078"/>
    </location>
</feature>
<dbReference type="Gene3D" id="1.20.1110.10">
    <property type="entry name" value="Calcium-transporting ATPase, transmembrane domain"/>
    <property type="match status" value="1"/>
</dbReference>
<feature type="region of interest" description="Disordered" evidence="14">
    <location>
        <begin position="3079"/>
        <end position="3347"/>
    </location>
</feature>
<feature type="compositionally biased region" description="Basic and acidic residues" evidence="14">
    <location>
        <begin position="1025"/>
        <end position="1035"/>
    </location>
</feature>
<feature type="compositionally biased region" description="Basic and acidic residues" evidence="14">
    <location>
        <begin position="1265"/>
        <end position="1280"/>
    </location>
</feature>
<dbReference type="SUPFAM" id="SSF81660">
    <property type="entry name" value="Metal cation-transporting ATPase, ATP-binding domain N"/>
    <property type="match status" value="1"/>
</dbReference>
<feature type="compositionally biased region" description="Acidic residues" evidence="14">
    <location>
        <begin position="2469"/>
        <end position="2480"/>
    </location>
</feature>
<dbReference type="GeneID" id="94424545"/>
<feature type="transmembrane region" description="Helical" evidence="12">
    <location>
        <begin position="3849"/>
        <end position="3871"/>
    </location>
</feature>
<dbReference type="SUPFAM" id="SSF81665">
    <property type="entry name" value="Calcium ATPase, transmembrane domain M"/>
    <property type="match status" value="1"/>
</dbReference>
<evidence type="ECO:0000256" key="13">
    <source>
        <dbReference type="SAM" id="Coils"/>
    </source>
</evidence>
<dbReference type="GO" id="GO:0019829">
    <property type="term" value="F:ATPase-coupled monoatomic cation transmembrane transporter activity"/>
    <property type="evidence" value="ECO:0007669"/>
    <property type="project" value="UniProtKB-UniRule"/>
</dbReference>
<evidence type="ECO:0000256" key="11">
    <source>
        <dbReference type="ARBA" id="ARBA00049360"/>
    </source>
</evidence>
<feature type="compositionally biased region" description="Polar residues" evidence="14">
    <location>
        <begin position="1376"/>
        <end position="1395"/>
    </location>
</feature>
<keyword evidence="10 12" id="KW-0472">Membrane</keyword>
<evidence type="ECO:0000256" key="3">
    <source>
        <dbReference type="ARBA" id="ARBA00022692"/>
    </source>
</evidence>
<feature type="compositionally biased region" description="Polar residues" evidence="14">
    <location>
        <begin position="3304"/>
        <end position="3313"/>
    </location>
</feature>
<dbReference type="Proteomes" id="UP000221165">
    <property type="component" value="Unassembled WGS sequence"/>
</dbReference>
<feature type="region of interest" description="Disordered" evidence="14">
    <location>
        <begin position="2792"/>
        <end position="2877"/>
    </location>
</feature>
<feature type="compositionally biased region" description="Basic and acidic residues" evidence="14">
    <location>
        <begin position="3084"/>
        <end position="3125"/>
    </location>
</feature>
<feature type="compositionally biased region" description="Basic and acidic residues" evidence="14">
    <location>
        <begin position="907"/>
        <end position="924"/>
    </location>
</feature>
<feature type="region of interest" description="Disordered" evidence="14">
    <location>
        <begin position="2188"/>
        <end position="2268"/>
    </location>
</feature>
<sequence>MPSGSDEEYFMEDRVTPERGREGLYFISYDAFPELQELPLSERIVTAQPYRRLLLHRVILWLLGFLTGGLFFLLSIWFRRRSFFATHAKCDIQNATHLLLTAADGKQHVVRVEKLPFEKAALEAIPPETKKHKRPLVPSGSSQKYESHHGHIDENPGTALSGGGDSKKPTSLRRPIDSAGETIQDKGSQTELVVVEKEGETGEKEDRQHGVNEGVELMSKANRPFHRDREPQIQMTSERDGQKLHGKEGEGQREEMSVETFLVKGGNPSFSSNNVESEEEEEESEETFHDSLMEKNLGKASTSFAWMFEYRCTRYILEDDRENSRALGSSTFRPLAFNVNFPPGRLRKWFLTHPPCPSLVSLRRSLFGRSFIYVPVPSLFTVIMEEVLHPFYIFQILAVALWIWDSYIQYAVAIMVITATSTLVECTQTRRNLKRLRDLAAQKCVVVVQRSSWEKIEDLSFSSSSGDSSSDSCLRVPLNGNVVKDVSPSNACVKEDLPGIVPKKKRRRRRIIRREEVDSADLVVGDLIEISHGMTLPCDAIVIRGTVVVTESCLTGESFPVLKTPLPDTDFLSSALPGDDSKQQKQRPGLNLEQAAKHQLFAGTRVLSVRVSSSLPPVSLQAPKNPEDENSRSVPRPSSSSSSSSSCSSTSVHLSPGVIRSHAVGNEKDRAQVKENDGSGVLAEKAHNRESCRGNTGEICPSPGCSLAAVCRVGYATVQGQTVRRLLYPTKMRIDFEKDALKFVAVLGLLACVGGVFTLVISILHRLSKKEIFLRVFDLFTDAVPPALPASMSVGLSVAVSRLYSLYKVYCTAPSRLGMGGYVRCLCFDKTGTLTEEGVRMAAVLPSCHFCGMLSTTTSTTTCQTKGFPSTASKGSDKRRHMGRMSFNDRMAPQTAGDLPHQGGSEQEVKERASDIVRIRKEETPSALSPCLGDRPSSSLSTCEKEVNQSNGKKQSSGDGSLAARQSSGRETPSSFIRTTTGNIACNSGNSQLSASFLPFMLPNSIRTVAMWTEGGCGGGGGGERGQEEKSSHIDQLEGSLTLFSACSETSCPPPRLQALSSDQFAGELQQGTTSPYEKQQHDGRLNLPQGNQRNPREISICSSQSSSSSSCACDPTSSCCPSSSASQLPFTSFSTAVPSRSPSPSPLPSVRGDRAVLRGCFTASSSPYGSTSSSASCCECVRHVARCMSVCHSLLRIGGELAGDPLELQMVTHTSCLLLDGEGTTEGTNKPEGEDRLRKSSGDRFSQGSRIKHKKQVDPVSEATRGEINDGAIDARNKEGGGAAHDAALGGRDVMTKTRAEDERSKKGDVVELRNDSRAAHYARNEPSKPVREEVKEGRSLSPEMSRHCKTASGQAKEMQGKVQEKGAKERNSGHLLSTESQVLDVETSGTETTGVLAAPPREDGFEKERMEGRTDSPVAVVDDDCDLEEKREEEKDQVHALLGRDELDGVTVGIVEEEQAAFKKLQSELEGGEEIEGLTFVLPPDPFVADRHSMKGALAICRRFEFDSSLQRMSVIVQDTKSREFFVYCKGSTEALRKLCERETLPDDLDEQLHRCSSSGYRVIALAARRLIAAPRDPYGLDWIRNAVSSSPSSEGGGPRCPQGLPGCSPSATSYVRSLSREEAEQGLTFLGLVLFTNELKPESRAVVSSLLDAQCTVRIATGDHPLTSIAVARQCGLLGGVRSSEEPGEQAPERSCTEGEQDTLGQRTMEERTGIVGGEGGDGNVQEWHLHRPGMNTIGKVVSEDWQREGGERAKRARQTEAVMREFAGVRCGTADGGFKVEARGSCQNPHSGCSVVRREHDEGKQSYRSRFSSFFSLFRREKLGARTFRQEYRTRLLSEESPVVSDREETGGEGRPVVWNEDNPRETQRRSSRRNSERLFGEGEGQRKEIPRGRGEGKEQDKARKVDEDARGPEGTRLLTSAEQSEEGTTTEDEMPVVILGDVYTADGEPRIGGAEYLVWTLLPQDSLFSVGERGGVDDVEEEGERQRDTSLSSLAPPRIASAFSRTGNHADGNRGDANGSDTSTNPRSTRQEDFRRKTPDMKNDRDKEGKPCVATTVTTGTFERKKASPSYSSFDLRELLASLADVRQASLVLTGRAFRHLRRLQALTHMPFVEDCDQVIAQVRKQHQELQDRQEDQDKRYRLEQERENEIRHGWRVAEGEDIAGFSSLTESDDDPVTHFHAREFQEDQSESCNGYSREDDFGRREKRSGSPRRHSCESGAKRHIEEEQELSQHSFHSRRKLEGEDSGQTGRGGRGGGHRRNEEEVYVEMSGPRDQMSGLSSPCPPCSSPFLSARSHRPVLVEVEGDMSGSARSYHKPLLEEEQRQRRRGRRRSPSVSRGIAMRKAKAKGRRQGGEDEAEQADAEDFSLDEEDLEAGMGQMINRYRGESEHSEAVYHPPPCSPSFGEPARKLIRPPPSRATSRPSQNSRSMTRKPQRDKEAERSSFATFSRHSQEPKSYGLPPDEPEAEEREEGECPFLSSSTHQQHLATRLSASEENGRSPSSPNKRSSRGEKDISIKKHRRRPHSFRCSRDNRRMGAMDFFLETSEGICGRGGDLDRGMNCTSSSTGESEWWSRNREAESGRGREAAGKHASGAFFSFLKWPLFRRQASVTEAESGMDGIWKRARGEGATRSHRRRGTEGGRTQDSLAEGMGEGSTEFASFLSMKASRGRMKERARSGRSLVKEEKIRESGREEVEEQKLRAVVEALMFPGVAASLLHKQQREEAKGGELYHRTGGEHVVEEDGLKKREKQRGEEAGEATKEHLLRTSNVYHLDSTESIGKKRWSSVTRRAQGHNEERERRGVLGDEHPLDDTHVLASDGGRRRARFPSGYASIEVENGLGPRSAEMLKSRQQRRHKERRHHEEKGGGRSRLCSFSRLCSPLLRPQANSDDIPAGTPSSFPVSLPVASLSRCCSSPPQGRLPSPVVTSQPWTSATLDSESRSSHPTAYLGPEALVCLVQKQLEENKQKHHLFTPGEYLPLAEADQLPLSRVDCLPAFLQHAEQQREEEAACIFQPVGAGEEADLPESLVGPTIHPDEETDAVTAAAASAASALLWGGSTGVPDLFAHLWTSSAGGGGEDRDSHGRKERGEEPGYDETLREEALPTRCKPHDEDYREQSSELQKSAKRSNAWQAFEGQIEEGQLLRDSRRKTERHFSSSAEEGSHGEGSFSQRSRHRISDQQGETESIEHEASRLSSIPHLVHKERTPCLFVQDQESPECPSAPPPQHSLSAHRELSREDQDEEAKETPVDASDHILKSSGRGTQLPTSSQSIFGTSDLCIKELSSGEGLREKDTEQEQTQQRSDGNMATKPGTLSPHTKKEEEEGISAKQDTKNHPQETQGPVFSLLASSNKRIGDDRSSSPTSIGSADVIMDKHIGKLSASLSPPPTSRPSQAVATPGPLSLQHPPRSISPLSVWEGMTLQLRVSHCPYPSHVSQRKKKPSKTDSRGSCFDRITRRLGRRTESEGQDCFTQEDAHCREAKIEVGDRGDVAEREEEEVEDERSSFCFRMSLYEYVVRQTVVLCRASPQDKGEFVAALQQLPCDPFVAMCGDGTNDAVAIKQADIGISILSPGALAREPGASLPARVTPSSSSSPPCTESSWLSASTFSSWRNLGWPAEGSSQTAPLLSDHTNADRHAVSSELSSNQNKNESTNAVFSTSSLCPCSSSPVNSCSPSRSSSSSQARALSSVPASSRYDDSSSSRIPTRGGYFRCWFPSTSQSASCDSPSSSSSSETQEGERGSGAALASSFSSVSLWATVQLLREGRCMIVNSFSAFKFIACYSVLQFTSVLLLYAQTGNLTDSQYMWIDLVTVLPLSVTLARTRAADNLSPVTPPRSLVSAPVLVSLLGQIVIQVFFQVFALLLLKSQSFYVPYSSKSRGGGGGGSLAGYENTVVFLISSMQYVFSCAAFSSSSYPWRKDWSGGPPLAVPIGVVLKLICFGDLLAVHLFSGMDKPALFWRHGSHSSCLGAPAPLHSQSSTLYGWVQRPKLFISVASFAGVVVTRGVPYQTTTSSSLQWHHLHTLRSTGCSHFA</sequence>
<evidence type="ECO:0000256" key="1">
    <source>
        <dbReference type="ARBA" id="ARBA00004141"/>
    </source>
</evidence>
<feature type="transmembrane region" description="Helical" evidence="12">
    <location>
        <begin position="3933"/>
        <end position="3956"/>
    </location>
</feature>
<feature type="region of interest" description="Disordered" evidence="14">
    <location>
        <begin position="126"/>
        <end position="290"/>
    </location>
</feature>
<dbReference type="GO" id="GO:0140358">
    <property type="term" value="F:P-type transmembrane transporter activity"/>
    <property type="evidence" value="ECO:0007669"/>
    <property type="project" value="InterPro"/>
</dbReference>
<name>A0A2C6LBI5_9APIC</name>
<comment type="similarity">
    <text evidence="12">Belongs to the cation transport ATPase (P-type) (TC 3.A.3) family. Type V subfamily.</text>
</comment>
<dbReference type="VEuPathDB" id="ToxoDB:CSUI_001128"/>
<dbReference type="GO" id="GO:0005524">
    <property type="term" value="F:ATP binding"/>
    <property type="evidence" value="ECO:0007669"/>
    <property type="project" value="UniProtKB-UniRule"/>
</dbReference>
<dbReference type="InterPro" id="IPR023298">
    <property type="entry name" value="ATPase_P-typ_TM_dom_sf"/>
</dbReference>
<feature type="compositionally biased region" description="Acidic residues" evidence="14">
    <location>
        <begin position="276"/>
        <end position="285"/>
    </location>
</feature>
<dbReference type="EC" id="7.2.2.-" evidence="12"/>
<feature type="compositionally biased region" description="Basic and acidic residues" evidence="14">
    <location>
        <begin position="2220"/>
        <end position="2231"/>
    </location>
</feature>
<dbReference type="InterPro" id="IPR006544">
    <property type="entry name" value="P-type_TPase_V"/>
</dbReference>
<feature type="compositionally biased region" description="Basic residues" evidence="14">
    <location>
        <begin position="2210"/>
        <end position="2219"/>
    </location>
</feature>
<feature type="region of interest" description="Disordered" evidence="14">
    <location>
        <begin position="2311"/>
        <end position="2536"/>
    </location>
</feature>
<feature type="region of interest" description="Disordered" evidence="14">
    <location>
        <begin position="3437"/>
        <end position="3458"/>
    </location>
</feature>
<feature type="compositionally biased region" description="Gly residues" evidence="14">
    <location>
        <begin position="1015"/>
        <end position="1024"/>
    </location>
</feature>
<evidence type="ECO:0000256" key="7">
    <source>
        <dbReference type="ARBA" id="ARBA00022842"/>
    </source>
</evidence>
<feature type="compositionally biased region" description="Basic and acidic residues" evidence="14">
    <location>
        <begin position="2034"/>
        <end position="2055"/>
    </location>
</feature>
<protein>
    <recommendedName>
        <fullName evidence="12">Cation-transporting ATPase</fullName>
        <ecNumber evidence="12">7.2.2.-</ecNumber>
    </recommendedName>
</protein>
<dbReference type="Gene3D" id="2.70.150.10">
    <property type="entry name" value="Calcium-transporting ATPase, cytoplasmic transduction domain A"/>
    <property type="match status" value="1"/>
</dbReference>
<evidence type="ECO:0000256" key="2">
    <source>
        <dbReference type="ARBA" id="ARBA00022553"/>
    </source>
</evidence>
<feature type="transmembrane region" description="Helical" evidence="12">
    <location>
        <begin position="3781"/>
        <end position="3800"/>
    </location>
</feature>
<feature type="compositionally biased region" description="Low complexity" evidence="14">
    <location>
        <begin position="3588"/>
        <end position="3606"/>
    </location>
</feature>
<dbReference type="GO" id="GO:0046872">
    <property type="term" value="F:metal ion binding"/>
    <property type="evidence" value="ECO:0007669"/>
    <property type="project" value="UniProtKB-UniRule"/>
</dbReference>
<feature type="compositionally biased region" description="Basic and acidic residues" evidence="14">
    <location>
        <begin position="1866"/>
        <end position="1918"/>
    </location>
</feature>
<keyword evidence="13" id="KW-0175">Coiled coil</keyword>
<feature type="compositionally biased region" description="Basic and acidic residues" evidence="14">
    <location>
        <begin position="2800"/>
        <end position="2821"/>
    </location>
</feature>
<keyword evidence="4 12" id="KW-0479">Metal-binding</keyword>
<organism evidence="17 18">
    <name type="scientific">Cystoisospora suis</name>
    <dbReference type="NCBI Taxonomy" id="483139"/>
    <lineage>
        <taxon>Eukaryota</taxon>
        <taxon>Sar</taxon>
        <taxon>Alveolata</taxon>
        <taxon>Apicomplexa</taxon>
        <taxon>Conoidasida</taxon>
        <taxon>Coccidia</taxon>
        <taxon>Eucoccidiorida</taxon>
        <taxon>Eimeriorina</taxon>
        <taxon>Sarcocystidae</taxon>
        <taxon>Cystoisospora</taxon>
    </lineage>
</organism>
<comment type="subcellular location">
    <subcellularLocation>
        <location evidence="1 12">Membrane</location>
        <topology evidence="1 12">Multi-pass membrane protein</topology>
    </subcellularLocation>
</comment>
<feature type="compositionally biased region" description="Polar residues" evidence="14">
    <location>
        <begin position="2932"/>
        <end position="2944"/>
    </location>
</feature>
<feature type="compositionally biased region" description="Low complexity" evidence="14">
    <location>
        <begin position="632"/>
        <end position="652"/>
    </location>
</feature>
<keyword evidence="3 12" id="KW-0812">Transmembrane</keyword>
<accession>A0A2C6LBI5</accession>
<feature type="compositionally biased region" description="Basic and acidic residues" evidence="14">
    <location>
        <begin position="145"/>
        <end position="154"/>
    </location>
</feature>
<comment type="catalytic activity">
    <reaction evidence="11 12">
        <text>ATP + H2O = ADP + phosphate + H(+)</text>
        <dbReference type="Rhea" id="RHEA:13065"/>
        <dbReference type="ChEBI" id="CHEBI:15377"/>
        <dbReference type="ChEBI" id="CHEBI:15378"/>
        <dbReference type="ChEBI" id="CHEBI:30616"/>
        <dbReference type="ChEBI" id="CHEBI:43474"/>
        <dbReference type="ChEBI" id="CHEBI:456216"/>
    </reaction>
</comment>